<comment type="caution">
    <text evidence="1">The sequence shown here is derived from an EMBL/GenBank/DDBJ whole genome shotgun (WGS) entry which is preliminary data.</text>
</comment>
<dbReference type="EMBL" id="LATX01002497">
    <property type="protein sequence ID" value="KTB28184.1"/>
    <property type="molecule type" value="Genomic_DNA"/>
</dbReference>
<protein>
    <submittedName>
        <fullName evidence="1">Uncharacterized protein</fullName>
    </submittedName>
</protein>
<proteinExistence type="predicted"/>
<evidence type="ECO:0000313" key="1">
    <source>
        <dbReference type="EMBL" id="KTB28184.1"/>
    </source>
</evidence>
<gene>
    <name evidence="1" type="ORF">WG66_19239</name>
</gene>
<accession>A0A0W0EVT1</accession>
<evidence type="ECO:0000313" key="2">
    <source>
        <dbReference type="Proteomes" id="UP000054988"/>
    </source>
</evidence>
<name>A0A0W0EVT1_MONRR</name>
<reference evidence="1 2" key="1">
    <citation type="submission" date="2015-12" db="EMBL/GenBank/DDBJ databases">
        <title>Draft genome sequence of Moniliophthora roreri, the causal agent of frosty pod rot of cacao.</title>
        <authorList>
            <person name="Aime M.C."/>
            <person name="Diaz-Valderrama J.R."/>
            <person name="Kijpornyongpan T."/>
            <person name="Phillips-Mora W."/>
        </authorList>
    </citation>
    <scope>NUCLEOTIDE SEQUENCE [LARGE SCALE GENOMIC DNA]</scope>
    <source>
        <strain evidence="1 2">MCA 2952</strain>
    </source>
</reference>
<dbReference type="Proteomes" id="UP000054988">
    <property type="component" value="Unassembled WGS sequence"/>
</dbReference>
<organism evidence="1 2">
    <name type="scientific">Moniliophthora roreri</name>
    <name type="common">Frosty pod rot fungus</name>
    <name type="synonym">Monilia roreri</name>
    <dbReference type="NCBI Taxonomy" id="221103"/>
    <lineage>
        <taxon>Eukaryota</taxon>
        <taxon>Fungi</taxon>
        <taxon>Dikarya</taxon>
        <taxon>Basidiomycota</taxon>
        <taxon>Agaricomycotina</taxon>
        <taxon>Agaricomycetes</taxon>
        <taxon>Agaricomycetidae</taxon>
        <taxon>Agaricales</taxon>
        <taxon>Marasmiineae</taxon>
        <taxon>Marasmiaceae</taxon>
        <taxon>Moniliophthora</taxon>
    </lineage>
</organism>
<sequence>MHSSSITMLIQDSRW</sequence>